<keyword evidence="8 10" id="KW-0456">Lyase</keyword>
<keyword evidence="10" id="KW-0464">Manganese</keyword>
<gene>
    <name evidence="10 11" type="primary">pckA</name>
</gene>
<dbReference type="PANTHER" id="PTHR30031">
    <property type="entry name" value="PHOSPHOENOLPYRUVATE CARBOXYKINASE ATP"/>
    <property type="match status" value="1"/>
</dbReference>
<feature type="binding site" evidence="10">
    <location>
        <position position="226"/>
    </location>
    <ligand>
        <name>ATP</name>
        <dbReference type="ChEBI" id="CHEBI:30616"/>
    </ligand>
</feature>
<keyword evidence="6 10" id="KW-0210">Decarboxylase</keyword>
<dbReference type="GO" id="GO:0046872">
    <property type="term" value="F:metal ion binding"/>
    <property type="evidence" value="ECO:0007669"/>
    <property type="project" value="UniProtKB-KW"/>
</dbReference>
<dbReference type="CDD" id="cd00484">
    <property type="entry name" value="PEPCK_ATP"/>
    <property type="match status" value="1"/>
</dbReference>
<dbReference type="GO" id="GO:0016301">
    <property type="term" value="F:kinase activity"/>
    <property type="evidence" value="ECO:0007669"/>
    <property type="project" value="UniProtKB-KW"/>
</dbReference>
<feature type="binding site" evidence="10">
    <location>
        <position position="201"/>
    </location>
    <ligand>
        <name>substrate</name>
    </ligand>
</feature>
<feature type="binding site" evidence="10">
    <location>
        <position position="328"/>
    </location>
    <ligand>
        <name>ATP</name>
        <dbReference type="ChEBI" id="CHEBI:30616"/>
    </ligand>
</feature>
<feature type="binding site" evidence="10">
    <location>
        <position position="65"/>
    </location>
    <ligand>
        <name>substrate</name>
    </ligand>
</feature>
<dbReference type="Gene3D" id="2.170.8.10">
    <property type="entry name" value="Phosphoenolpyruvate Carboxykinase, domain 2"/>
    <property type="match status" value="1"/>
</dbReference>
<keyword evidence="11" id="KW-0808">Transferase</keyword>
<dbReference type="EC" id="4.1.1.49" evidence="3 10"/>
<feature type="binding site" evidence="10">
    <location>
        <position position="207"/>
    </location>
    <ligand>
        <name>ATP</name>
        <dbReference type="ChEBI" id="CHEBI:30616"/>
    </ligand>
</feature>
<feature type="binding site" evidence="10">
    <location>
        <begin position="447"/>
        <end position="448"/>
    </location>
    <ligand>
        <name>ATP</name>
        <dbReference type="ChEBI" id="CHEBI:30616"/>
    </ligand>
</feature>
<dbReference type="PANTHER" id="PTHR30031:SF0">
    <property type="entry name" value="PHOSPHOENOLPYRUVATE CARBOXYKINASE (ATP)"/>
    <property type="match status" value="1"/>
</dbReference>
<feature type="binding site" evidence="10">
    <location>
        <position position="263"/>
    </location>
    <ligand>
        <name>Mn(2+)</name>
        <dbReference type="ChEBI" id="CHEBI:29035"/>
    </ligand>
</feature>
<name>A0A075FI10_9EURY</name>
<evidence type="ECO:0000256" key="4">
    <source>
        <dbReference type="ARBA" id="ARBA00022432"/>
    </source>
</evidence>
<dbReference type="EMBL" id="KF900327">
    <property type="protein sequence ID" value="AIE91065.1"/>
    <property type="molecule type" value="Genomic_DNA"/>
</dbReference>
<dbReference type="PIRSF" id="PIRSF006294">
    <property type="entry name" value="PEP_crbxkin"/>
    <property type="match status" value="1"/>
</dbReference>
<sequence>MTAALPMEGGPRGPVGIDAHGLNPKGDVHWNVDCERLISMALARKEGVLSAHGVLVTETGERTGRSPHDKYIVREDIVEDSIWWGKVNVPTTLEVFENLRKKVRVYLNDQAELFVQDLYAGADESERLSIRVVSENAWHAAFARNMFLRPSVEEVENHEPEFTILHAPNFLADGELDGINSGVFVIVCFSEKCVIIGGTEYAGEIKKSIFSIMNYLVPSHGHLAMHCSANVGESGDCAVFFGLSGTGKTTLSADPKRPLIGDDEHGWNGSGVFNFEGGCYAKMIDLSPEDEPAIFATTRMPGTILENVILDSDGVPDFTDVSLTQNTRGSYPIEAIENRVLSSKGGHAQNVVFLTCDAFGVLPPISRLSPEQAAFHFISGYTAKVAGTEVGVVEPQATFSACFGAPFMPMHPSVYADILSQKVEQHGASCWLLNTGWVAGGYGNSKRIKIRWTRALLNAALDGSLDNVEYTVDERFGFEIPTSCPGVPSDILNPRDTWQDVAAYDAVADKLANMFNSNFEQFASGCSEAVLDSAPRPQGD</sequence>
<comment type="similarity">
    <text evidence="2 10">Belongs to the phosphoenolpyruvate carboxykinase (ATP) family.</text>
</comment>
<dbReference type="InterPro" id="IPR001272">
    <property type="entry name" value="PEP_carboxykinase_ATP"/>
</dbReference>
<feature type="binding site" evidence="10">
    <location>
        <begin position="242"/>
        <end position="250"/>
    </location>
    <ligand>
        <name>ATP</name>
        <dbReference type="ChEBI" id="CHEBI:30616"/>
    </ligand>
</feature>
<reference evidence="11" key="1">
    <citation type="journal article" date="2014" name="Genome Biol. Evol.">
        <title>Pangenome evidence for extensive interdomain horizontal transfer affecting lineage core and shell genes in uncultured planktonic thaumarchaeota and euryarchaeota.</title>
        <authorList>
            <person name="Deschamps P."/>
            <person name="Zivanovic Y."/>
            <person name="Moreira D."/>
            <person name="Rodriguez-Valera F."/>
            <person name="Lopez-Garcia P."/>
        </authorList>
    </citation>
    <scope>NUCLEOTIDE SEQUENCE</scope>
</reference>
<feature type="binding site" evidence="10">
    <location>
        <position position="226"/>
    </location>
    <ligand>
        <name>Mn(2+)</name>
        <dbReference type="ChEBI" id="CHEBI:29035"/>
    </ligand>
</feature>
<dbReference type="InterPro" id="IPR013035">
    <property type="entry name" value="PEP_carboxykinase_C"/>
</dbReference>
<evidence type="ECO:0000256" key="9">
    <source>
        <dbReference type="ARBA" id="ARBA00047371"/>
    </source>
</evidence>
<evidence type="ECO:0000256" key="2">
    <source>
        <dbReference type="ARBA" id="ARBA00006052"/>
    </source>
</evidence>
<evidence type="ECO:0000256" key="10">
    <source>
        <dbReference type="HAMAP-Rule" id="MF_00453"/>
    </source>
</evidence>
<feature type="binding site" evidence="10">
    <location>
        <position position="207"/>
    </location>
    <ligand>
        <name>Mn(2+)</name>
        <dbReference type="ChEBI" id="CHEBI:29035"/>
    </ligand>
</feature>
<comment type="subcellular location">
    <subcellularLocation>
        <location evidence="10">Cytoplasm</location>
    </subcellularLocation>
</comment>
<dbReference type="NCBIfam" id="NF006821">
    <property type="entry name" value="PRK09344.1-3"/>
    <property type="match status" value="1"/>
</dbReference>
<dbReference type="SUPFAM" id="SSF68923">
    <property type="entry name" value="PEP carboxykinase N-terminal domain"/>
    <property type="match status" value="1"/>
</dbReference>
<keyword evidence="10" id="KW-0479">Metal-binding</keyword>
<comment type="function">
    <text evidence="10">Involved in the gluconeogenesis. Catalyzes the conversion of oxaloacetate (OAA) to phosphoenolpyruvate (PEP) through direct phosphoryl transfer between the nucleoside triphosphate and OAA.</text>
</comment>
<organism evidence="11">
    <name type="scientific">uncultured marine group II/III euryarchaeote AD1000_105_G07</name>
    <dbReference type="NCBI Taxonomy" id="1457714"/>
    <lineage>
        <taxon>Archaea</taxon>
        <taxon>Methanobacteriati</taxon>
        <taxon>Methanobacteriota</taxon>
        <taxon>environmental samples</taxon>
    </lineage>
</organism>
<comment type="cofactor">
    <cofactor evidence="10">
        <name>Mn(2+)</name>
        <dbReference type="ChEBI" id="CHEBI:29035"/>
    </cofactor>
    <text evidence="10">Binds 1 Mn(2+) ion per subunit.</text>
</comment>
<evidence type="ECO:0000256" key="5">
    <source>
        <dbReference type="ARBA" id="ARBA00022741"/>
    </source>
</evidence>
<dbReference type="HAMAP" id="MF_00453">
    <property type="entry name" value="PEPCK_ATP"/>
    <property type="match status" value="1"/>
</dbReference>
<evidence type="ECO:0000256" key="8">
    <source>
        <dbReference type="ARBA" id="ARBA00023239"/>
    </source>
</evidence>
<comment type="pathway">
    <text evidence="1 10">Carbohydrate biosynthesis; gluconeogenesis.</text>
</comment>
<dbReference type="Gene3D" id="3.90.228.20">
    <property type="match status" value="1"/>
</dbReference>
<evidence type="ECO:0000256" key="6">
    <source>
        <dbReference type="ARBA" id="ARBA00022793"/>
    </source>
</evidence>
<keyword evidence="5 10" id="KW-0547">Nucleotide-binding</keyword>
<feature type="binding site" evidence="10">
    <location>
        <position position="291"/>
    </location>
    <ligand>
        <name>ATP</name>
        <dbReference type="ChEBI" id="CHEBI:30616"/>
    </ligand>
</feature>
<dbReference type="SUPFAM" id="SSF53795">
    <property type="entry name" value="PEP carboxykinase-like"/>
    <property type="match status" value="1"/>
</dbReference>
<proteinExistence type="inferred from homology"/>
<feature type="binding site" evidence="10">
    <location>
        <position position="207"/>
    </location>
    <ligand>
        <name>substrate</name>
    </ligand>
</feature>
<dbReference type="Gene3D" id="3.40.449.10">
    <property type="entry name" value="Phosphoenolpyruvate Carboxykinase, domain 1"/>
    <property type="match status" value="1"/>
</dbReference>
<feature type="binding site" evidence="10">
    <location>
        <position position="453"/>
    </location>
    <ligand>
        <name>ATP</name>
        <dbReference type="ChEBI" id="CHEBI:30616"/>
    </ligand>
</feature>
<keyword evidence="7 10" id="KW-0067">ATP-binding</keyword>
<comment type="catalytic activity">
    <reaction evidence="9 10">
        <text>oxaloacetate + ATP = phosphoenolpyruvate + ADP + CO2</text>
        <dbReference type="Rhea" id="RHEA:18617"/>
        <dbReference type="ChEBI" id="CHEBI:16452"/>
        <dbReference type="ChEBI" id="CHEBI:16526"/>
        <dbReference type="ChEBI" id="CHEBI:30616"/>
        <dbReference type="ChEBI" id="CHEBI:58702"/>
        <dbReference type="ChEBI" id="CHEBI:456216"/>
        <dbReference type="EC" id="4.1.1.49"/>
    </reaction>
</comment>
<keyword evidence="11" id="KW-0418">Kinase</keyword>
<feature type="binding site" evidence="10">
    <location>
        <position position="328"/>
    </location>
    <ligand>
        <name>substrate</name>
    </ligand>
</feature>
<dbReference type="NCBIfam" id="TIGR00224">
    <property type="entry name" value="pckA"/>
    <property type="match status" value="1"/>
</dbReference>
<dbReference type="AlphaFoldDB" id="A0A075FI10"/>
<dbReference type="GO" id="GO:0004612">
    <property type="term" value="F:phosphoenolpyruvate carboxykinase (ATP) activity"/>
    <property type="evidence" value="ECO:0007669"/>
    <property type="project" value="UniProtKB-UniRule"/>
</dbReference>
<dbReference type="InterPro" id="IPR008210">
    <property type="entry name" value="PEP_carboxykinase_N"/>
</dbReference>
<accession>A0A075FI10</accession>
<evidence type="ECO:0000256" key="3">
    <source>
        <dbReference type="ARBA" id="ARBA00012363"/>
    </source>
</evidence>
<dbReference type="NCBIfam" id="NF006820">
    <property type="entry name" value="PRK09344.1-2"/>
    <property type="match status" value="1"/>
</dbReference>
<dbReference type="GO" id="GO:0006094">
    <property type="term" value="P:gluconeogenesis"/>
    <property type="evidence" value="ECO:0007669"/>
    <property type="project" value="UniProtKB-UniRule"/>
</dbReference>
<dbReference type="GO" id="GO:0005524">
    <property type="term" value="F:ATP binding"/>
    <property type="evidence" value="ECO:0007669"/>
    <property type="project" value="UniProtKB-UniRule"/>
</dbReference>
<evidence type="ECO:0000313" key="11">
    <source>
        <dbReference type="EMBL" id="AIE91065.1"/>
    </source>
</evidence>
<evidence type="ECO:0000256" key="1">
    <source>
        <dbReference type="ARBA" id="ARBA00004742"/>
    </source>
</evidence>
<dbReference type="GO" id="GO:0005829">
    <property type="term" value="C:cytosol"/>
    <property type="evidence" value="ECO:0007669"/>
    <property type="project" value="TreeGrafter"/>
</dbReference>
<dbReference type="Pfam" id="PF01293">
    <property type="entry name" value="PEPCK_ATP"/>
    <property type="match status" value="1"/>
</dbReference>
<keyword evidence="10" id="KW-0963">Cytoplasm</keyword>
<protein>
    <recommendedName>
        <fullName evidence="3 10">Phosphoenolpyruvate carboxykinase (ATP)</fullName>
        <shortName evidence="10">PCK</shortName>
        <shortName evidence="10">PEP carboxykinase</shortName>
        <shortName evidence="10">PEPCK</shortName>
        <ecNumber evidence="3 10">4.1.1.49</ecNumber>
    </recommendedName>
</protein>
<dbReference type="UniPathway" id="UPA00138"/>
<keyword evidence="11" id="KW-0670">Pyruvate</keyword>
<evidence type="ECO:0000256" key="7">
    <source>
        <dbReference type="ARBA" id="ARBA00022840"/>
    </source>
</evidence>
<keyword evidence="4 10" id="KW-0312">Gluconeogenesis</keyword>